<gene>
    <name evidence="1" type="ORF">BXT86_02215</name>
</gene>
<comment type="caution">
    <text evidence="1">The sequence shown here is derived from an EMBL/GenBank/DDBJ whole genome shotgun (WGS) entry which is preliminary data.</text>
</comment>
<name>A0A1V4QFW2_UNCW3</name>
<dbReference type="InterPro" id="IPR015943">
    <property type="entry name" value="WD40/YVTN_repeat-like_dom_sf"/>
</dbReference>
<dbReference type="Proteomes" id="UP000191663">
    <property type="component" value="Unassembled WGS sequence"/>
</dbReference>
<sequence length="388" mass="44949">MQKMILAILTFISCLLWADVKVEKVLETTSIKEYNQWVKKNKARYPGLKPYYLKVECIKWGKKWKIYYYNEDGDLWKEELIEAKPGYWLYVRDYSQWGKIMIIESDSSLGESSPIIHTVKNEKGEEIFTFEWGFDYPTLAGVYTLPKGIGLFRSNAIKNYAELLTWEGKKFGELKDIFSFTINATATPNKKFILLDNERNAILVENGNERWRKSPSGNLSISNNGEYISIGSNIEVEGIIRVYNSNGDLVYSYKFSHKGRGRPTSAFSFDNRYLAVGFSGQIALLDNVTGEQIWQKKCEGSIVSFTKNGNYIVTVDKRAQKIYLYDILGKLQDTITVPYGEDIEKKRTKEGKIIEHKVLYSNWTCEVFNNLIITKSTREWHPMIFKIK</sequence>
<proteinExistence type="predicted"/>
<dbReference type="InterPro" id="IPR011047">
    <property type="entry name" value="Quinoprotein_ADH-like_sf"/>
</dbReference>
<organism evidence="1 2">
    <name type="scientific">candidate division WOR-3 bacterium 4484_100</name>
    <dbReference type="NCBI Taxonomy" id="1936077"/>
    <lineage>
        <taxon>Bacteria</taxon>
        <taxon>Bacteria division WOR-3</taxon>
    </lineage>
</organism>
<dbReference type="Gene3D" id="2.130.10.10">
    <property type="entry name" value="YVTN repeat-like/Quinoprotein amine dehydrogenase"/>
    <property type="match status" value="1"/>
</dbReference>
<accession>A0A1V4QFW2</accession>
<evidence type="ECO:0000313" key="1">
    <source>
        <dbReference type="EMBL" id="OPX18238.1"/>
    </source>
</evidence>
<evidence type="ECO:0000313" key="2">
    <source>
        <dbReference type="Proteomes" id="UP000191663"/>
    </source>
</evidence>
<dbReference type="AlphaFoldDB" id="A0A1V4QFW2"/>
<dbReference type="SUPFAM" id="SSF50998">
    <property type="entry name" value="Quinoprotein alcohol dehydrogenase-like"/>
    <property type="match status" value="1"/>
</dbReference>
<reference evidence="2" key="1">
    <citation type="submission" date="2017-01" db="EMBL/GenBank/DDBJ databases">
        <title>Novel pathways for hydrocarbon cycling and metabolic interdependencies in hydrothermal sediment communities.</title>
        <authorList>
            <person name="Dombrowski N."/>
            <person name="Seitz K."/>
            <person name="Teske A."/>
            <person name="Baker B."/>
        </authorList>
    </citation>
    <scope>NUCLEOTIDE SEQUENCE [LARGE SCALE GENOMIC DNA]</scope>
</reference>
<protein>
    <submittedName>
        <fullName evidence="1">Uncharacterized protein</fullName>
    </submittedName>
</protein>
<dbReference type="EMBL" id="MUKB01000027">
    <property type="protein sequence ID" value="OPX18238.1"/>
    <property type="molecule type" value="Genomic_DNA"/>
</dbReference>